<dbReference type="Pfam" id="PF02653">
    <property type="entry name" value="BPD_transp_2"/>
    <property type="match status" value="1"/>
</dbReference>
<feature type="transmembrane region" description="Helical" evidence="6">
    <location>
        <begin position="152"/>
        <end position="172"/>
    </location>
</feature>
<proteinExistence type="predicted"/>
<reference evidence="7" key="2">
    <citation type="journal article" date="2021" name="PeerJ">
        <title>Extensive microbial diversity within the chicken gut microbiome revealed by metagenomics and culture.</title>
        <authorList>
            <person name="Gilroy R."/>
            <person name="Ravi A."/>
            <person name="Getino M."/>
            <person name="Pursley I."/>
            <person name="Horton D.L."/>
            <person name="Alikhan N.F."/>
            <person name="Baker D."/>
            <person name="Gharbi K."/>
            <person name="Hall N."/>
            <person name="Watson M."/>
            <person name="Adriaenssens E.M."/>
            <person name="Foster-Nyarko E."/>
            <person name="Jarju S."/>
            <person name="Secka A."/>
            <person name="Antonio M."/>
            <person name="Oren A."/>
            <person name="Chaudhuri R.R."/>
            <person name="La Ragione R."/>
            <person name="Hildebrand F."/>
            <person name="Pallen M.J."/>
        </authorList>
    </citation>
    <scope>NUCLEOTIDE SEQUENCE</scope>
    <source>
        <strain evidence="7">ChiHjej10B9-9673</strain>
    </source>
</reference>
<keyword evidence="2" id="KW-1003">Cell membrane</keyword>
<evidence type="ECO:0000256" key="2">
    <source>
        <dbReference type="ARBA" id="ARBA00022475"/>
    </source>
</evidence>
<evidence type="ECO:0000256" key="4">
    <source>
        <dbReference type="ARBA" id="ARBA00022989"/>
    </source>
</evidence>
<feature type="transmembrane region" description="Helical" evidence="6">
    <location>
        <begin position="114"/>
        <end position="140"/>
    </location>
</feature>
<dbReference type="PANTHER" id="PTHR32196">
    <property type="entry name" value="ABC TRANSPORTER PERMEASE PROTEIN YPHD-RELATED-RELATED"/>
    <property type="match status" value="1"/>
</dbReference>
<organism evidence="7 8">
    <name type="scientific">Candidatus Scatomorpha merdipullorum</name>
    <dbReference type="NCBI Taxonomy" id="2840927"/>
    <lineage>
        <taxon>Bacteria</taxon>
        <taxon>Bacillati</taxon>
        <taxon>Bacillota</taxon>
        <taxon>Clostridia</taxon>
        <taxon>Eubacteriales</taxon>
        <taxon>Candidatus Scatomorpha</taxon>
    </lineage>
</organism>
<dbReference type="CDD" id="cd06579">
    <property type="entry name" value="TM_PBP1_transp_AraH_like"/>
    <property type="match status" value="1"/>
</dbReference>
<dbReference type="PANTHER" id="PTHR32196:SF19">
    <property type="entry name" value="GALACTOFURANOSE TRANSPORTER PERMEASE PROTEIN YTFT"/>
    <property type="match status" value="1"/>
</dbReference>
<dbReference type="InterPro" id="IPR001851">
    <property type="entry name" value="ABC_transp_permease"/>
</dbReference>
<name>A0A9D1FE99_9FIRM</name>
<dbReference type="GO" id="GO:0005886">
    <property type="term" value="C:plasma membrane"/>
    <property type="evidence" value="ECO:0007669"/>
    <property type="project" value="UniProtKB-SubCell"/>
</dbReference>
<keyword evidence="5 6" id="KW-0472">Membrane</keyword>
<evidence type="ECO:0000256" key="1">
    <source>
        <dbReference type="ARBA" id="ARBA00004651"/>
    </source>
</evidence>
<feature type="transmembrane region" description="Helical" evidence="6">
    <location>
        <begin position="67"/>
        <end position="84"/>
    </location>
</feature>
<accession>A0A9D1FE99</accession>
<feature type="transmembrane region" description="Helical" evidence="6">
    <location>
        <begin position="227"/>
        <end position="252"/>
    </location>
</feature>
<dbReference type="EMBL" id="DVJK01000219">
    <property type="protein sequence ID" value="HIS67452.1"/>
    <property type="molecule type" value="Genomic_DNA"/>
</dbReference>
<protein>
    <submittedName>
        <fullName evidence="7">ABC transporter permease</fullName>
    </submittedName>
</protein>
<gene>
    <name evidence="7" type="ORF">IAC18_07790</name>
</gene>
<comment type="subcellular location">
    <subcellularLocation>
        <location evidence="1">Cell membrane</location>
        <topology evidence="1">Multi-pass membrane protein</topology>
    </subcellularLocation>
</comment>
<feature type="transmembrane region" description="Helical" evidence="6">
    <location>
        <begin position="292"/>
        <end position="312"/>
    </location>
</feature>
<dbReference type="GO" id="GO:0022857">
    <property type="term" value="F:transmembrane transporter activity"/>
    <property type="evidence" value="ECO:0007669"/>
    <property type="project" value="InterPro"/>
</dbReference>
<feature type="transmembrane region" description="Helical" evidence="6">
    <location>
        <begin position="12"/>
        <end position="29"/>
    </location>
</feature>
<evidence type="ECO:0000256" key="3">
    <source>
        <dbReference type="ARBA" id="ARBA00022692"/>
    </source>
</evidence>
<feature type="transmembrane region" description="Helical" evidence="6">
    <location>
        <begin position="324"/>
        <end position="342"/>
    </location>
</feature>
<evidence type="ECO:0000313" key="8">
    <source>
        <dbReference type="Proteomes" id="UP000824001"/>
    </source>
</evidence>
<sequence length="361" mass="37553">MNALKKFTRSQLFMPVVCVVLVLLINVVYDVAQGRPFYEFFRIYLSDAAEPVLQGRLISILNRGSEVAILAIGMTLVVSASAGTDISVGSVMSLCACVCCTVLAGDMAPQTTELAVPLIVGILAGLVVGCLCGAFNGFLVANLNIQPMVATLILYSAARAIGLLVNHDFIIYVRNDTFAVLGGYVGPVPTPIIIAAACILIALVVLKKTALGMYIQSVGINRKASRIAGLNSTLIIFVCYLICGLCAGMSGVVASSRITSADPAAIGLTFEMDAILAVAIGGNSLGGGKFNLAGSIIGAYTIQAITTTMYNLGISSAVTPVFKAVIIIVIVVVQAPPVKAYFARRRAARALPTAKKEAASV</sequence>
<dbReference type="Proteomes" id="UP000824001">
    <property type="component" value="Unassembled WGS sequence"/>
</dbReference>
<keyword evidence="4 6" id="KW-1133">Transmembrane helix</keyword>
<comment type="caution">
    <text evidence="7">The sequence shown here is derived from an EMBL/GenBank/DDBJ whole genome shotgun (WGS) entry which is preliminary data.</text>
</comment>
<reference evidence="7" key="1">
    <citation type="submission" date="2020-10" db="EMBL/GenBank/DDBJ databases">
        <authorList>
            <person name="Gilroy R."/>
        </authorList>
    </citation>
    <scope>NUCLEOTIDE SEQUENCE</scope>
    <source>
        <strain evidence="7">ChiHjej10B9-9673</strain>
    </source>
</reference>
<evidence type="ECO:0000256" key="5">
    <source>
        <dbReference type="ARBA" id="ARBA00023136"/>
    </source>
</evidence>
<dbReference type="AlphaFoldDB" id="A0A9D1FE99"/>
<feature type="transmembrane region" description="Helical" evidence="6">
    <location>
        <begin position="184"/>
        <end position="206"/>
    </location>
</feature>
<keyword evidence="3 6" id="KW-0812">Transmembrane</keyword>
<evidence type="ECO:0000256" key="6">
    <source>
        <dbReference type="SAM" id="Phobius"/>
    </source>
</evidence>
<feature type="transmembrane region" description="Helical" evidence="6">
    <location>
        <begin position="91"/>
        <end position="108"/>
    </location>
</feature>
<feature type="transmembrane region" description="Helical" evidence="6">
    <location>
        <begin position="264"/>
        <end position="285"/>
    </location>
</feature>
<evidence type="ECO:0000313" key="7">
    <source>
        <dbReference type="EMBL" id="HIS67452.1"/>
    </source>
</evidence>